<evidence type="ECO:0000256" key="4">
    <source>
        <dbReference type="ARBA" id="ARBA00023163"/>
    </source>
</evidence>
<comment type="caution">
    <text evidence="6">The sequence shown here is derived from an EMBL/GenBank/DDBJ whole genome shotgun (WGS) entry which is preliminary data.</text>
</comment>
<sequence length="146" mass="16788">MHIEIKIDEQCQETKVTIITSQITDEVNELVKRLSAEQNCVIAGFRQDCVEILEQEELYRIFAQNGKVIAQTDEGEYILKLRLYEVEERLNRSSFARISNSEIINLKKVRGFDLSLTGTILVTLTNGTVTYVSRRYVTKMKQVLGI</sequence>
<keyword evidence="2" id="KW-0805">Transcription regulation</keyword>
<evidence type="ECO:0000313" key="6">
    <source>
        <dbReference type="EMBL" id="HJB38814.1"/>
    </source>
</evidence>
<accession>A0A9D2M0X6</accession>
<evidence type="ECO:0000256" key="1">
    <source>
        <dbReference type="ARBA" id="ARBA00022490"/>
    </source>
</evidence>
<evidence type="ECO:0000259" key="5">
    <source>
        <dbReference type="PROSITE" id="PS50930"/>
    </source>
</evidence>
<dbReference type="AlphaFoldDB" id="A0A9D2M0X6"/>
<feature type="domain" description="HTH LytTR-type" evidence="5">
    <location>
        <begin position="42"/>
        <end position="146"/>
    </location>
</feature>
<keyword evidence="3" id="KW-0238">DNA-binding</keyword>
<organism evidence="6 7">
    <name type="scientific">Candidatus Ruthenibacterium avium</name>
    <dbReference type="NCBI Taxonomy" id="2838751"/>
    <lineage>
        <taxon>Bacteria</taxon>
        <taxon>Bacillati</taxon>
        <taxon>Bacillota</taxon>
        <taxon>Clostridia</taxon>
        <taxon>Eubacteriales</taxon>
        <taxon>Oscillospiraceae</taxon>
        <taxon>Ruthenibacterium</taxon>
    </lineage>
</organism>
<dbReference type="EMBL" id="DWYA01000003">
    <property type="protein sequence ID" value="HJB38814.1"/>
    <property type="molecule type" value="Genomic_DNA"/>
</dbReference>
<dbReference type="Pfam" id="PF04397">
    <property type="entry name" value="LytTR"/>
    <property type="match status" value="1"/>
</dbReference>
<evidence type="ECO:0000256" key="3">
    <source>
        <dbReference type="ARBA" id="ARBA00023125"/>
    </source>
</evidence>
<dbReference type="GO" id="GO:0000156">
    <property type="term" value="F:phosphorelay response regulator activity"/>
    <property type="evidence" value="ECO:0007669"/>
    <property type="project" value="InterPro"/>
</dbReference>
<reference evidence="6" key="1">
    <citation type="journal article" date="2021" name="PeerJ">
        <title>Extensive microbial diversity within the chicken gut microbiome revealed by metagenomics and culture.</title>
        <authorList>
            <person name="Gilroy R."/>
            <person name="Ravi A."/>
            <person name="Getino M."/>
            <person name="Pursley I."/>
            <person name="Horton D.L."/>
            <person name="Alikhan N.F."/>
            <person name="Baker D."/>
            <person name="Gharbi K."/>
            <person name="Hall N."/>
            <person name="Watson M."/>
            <person name="Adriaenssens E.M."/>
            <person name="Foster-Nyarko E."/>
            <person name="Jarju S."/>
            <person name="Secka A."/>
            <person name="Antonio M."/>
            <person name="Oren A."/>
            <person name="Chaudhuri R.R."/>
            <person name="La Ragione R."/>
            <person name="Hildebrand F."/>
            <person name="Pallen M.J."/>
        </authorList>
    </citation>
    <scope>NUCLEOTIDE SEQUENCE</scope>
    <source>
        <strain evidence="6">ChiBcec8-14828</strain>
    </source>
</reference>
<dbReference type="GO" id="GO:0003677">
    <property type="term" value="F:DNA binding"/>
    <property type="evidence" value="ECO:0007669"/>
    <property type="project" value="UniProtKB-KW"/>
</dbReference>
<dbReference type="PROSITE" id="PS50930">
    <property type="entry name" value="HTH_LYTTR"/>
    <property type="match status" value="1"/>
</dbReference>
<evidence type="ECO:0000313" key="7">
    <source>
        <dbReference type="Proteomes" id="UP000824209"/>
    </source>
</evidence>
<dbReference type="PANTHER" id="PTHR37299:SF2">
    <property type="entry name" value="HTH LYTTR-TYPE DOMAIN-CONTAINING PROTEIN"/>
    <property type="match status" value="1"/>
</dbReference>
<gene>
    <name evidence="6" type="ORF">H9943_00265</name>
</gene>
<dbReference type="Gene3D" id="2.40.50.1020">
    <property type="entry name" value="LytTr DNA-binding domain"/>
    <property type="match status" value="1"/>
</dbReference>
<name>A0A9D2M0X6_9FIRM</name>
<dbReference type="InterPro" id="IPR046947">
    <property type="entry name" value="LytR-like"/>
</dbReference>
<reference evidence="6" key="2">
    <citation type="submission" date="2021-04" db="EMBL/GenBank/DDBJ databases">
        <authorList>
            <person name="Gilroy R."/>
        </authorList>
    </citation>
    <scope>NUCLEOTIDE SEQUENCE</scope>
    <source>
        <strain evidence="6">ChiBcec8-14828</strain>
    </source>
</reference>
<dbReference type="Proteomes" id="UP000824209">
    <property type="component" value="Unassembled WGS sequence"/>
</dbReference>
<proteinExistence type="predicted"/>
<evidence type="ECO:0000256" key="2">
    <source>
        <dbReference type="ARBA" id="ARBA00023015"/>
    </source>
</evidence>
<dbReference type="InterPro" id="IPR007492">
    <property type="entry name" value="LytTR_DNA-bd_dom"/>
</dbReference>
<dbReference type="PANTHER" id="PTHR37299">
    <property type="entry name" value="TRANSCRIPTIONAL REGULATOR-RELATED"/>
    <property type="match status" value="1"/>
</dbReference>
<dbReference type="SMART" id="SM00850">
    <property type="entry name" value="LytTR"/>
    <property type="match status" value="1"/>
</dbReference>
<protein>
    <submittedName>
        <fullName evidence="6">LytTR family transcriptional regulator</fullName>
    </submittedName>
</protein>
<keyword evidence="1" id="KW-0963">Cytoplasm</keyword>
<keyword evidence="4" id="KW-0804">Transcription</keyword>